<name>A0ABQ4H1I2_9ACTN</name>
<reference evidence="1 2" key="1">
    <citation type="submission" date="2021-01" db="EMBL/GenBank/DDBJ databases">
        <title>Whole genome shotgun sequence of Microbispora siamensis NBRC 104113.</title>
        <authorList>
            <person name="Komaki H."/>
            <person name="Tamura T."/>
        </authorList>
    </citation>
    <scope>NUCLEOTIDE SEQUENCE [LARGE SCALE GENOMIC DNA]</scope>
    <source>
        <strain evidence="1 2">NBRC 104113</strain>
    </source>
</reference>
<evidence type="ECO:0000313" key="2">
    <source>
        <dbReference type="Proteomes" id="UP000660454"/>
    </source>
</evidence>
<organism evidence="1 2">
    <name type="scientific">Microbispora siamensis</name>
    <dbReference type="NCBI Taxonomy" id="564413"/>
    <lineage>
        <taxon>Bacteria</taxon>
        <taxon>Bacillati</taxon>
        <taxon>Actinomycetota</taxon>
        <taxon>Actinomycetes</taxon>
        <taxon>Streptosporangiales</taxon>
        <taxon>Streptosporangiaceae</taxon>
        <taxon>Microbispora</taxon>
    </lineage>
</organism>
<accession>A0ABQ4H1I2</accession>
<protein>
    <submittedName>
        <fullName evidence="1">Uncharacterized protein</fullName>
    </submittedName>
</protein>
<gene>
    <name evidence="1" type="ORF">Msi02_83650</name>
</gene>
<dbReference type="EMBL" id="BOOF01000083">
    <property type="protein sequence ID" value="GIH67548.1"/>
    <property type="molecule type" value="Genomic_DNA"/>
</dbReference>
<proteinExistence type="predicted"/>
<comment type="caution">
    <text evidence="1">The sequence shown here is derived from an EMBL/GenBank/DDBJ whole genome shotgun (WGS) entry which is preliminary data.</text>
</comment>
<dbReference type="Proteomes" id="UP000660454">
    <property type="component" value="Unassembled WGS sequence"/>
</dbReference>
<sequence length="71" mass="7195">MPGKTRTRCSSTGPADSYVIASSCFPKVDADAVAAGPGGGEVRQPDAGAGRDVKTCCPPLRAAEASLLWSE</sequence>
<evidence type="ECO:0000313" key="1">
    <source>
        <dbReference type="EMBL" id="GIH67548.1"/>
    </source>
</evidence>
<keyword evidence="2" id="KW-1185">Reference proteome</keyword>